<keyword evidence="3 7" id="KW-0808">Transferase</keyword>
<evidence type="ECO:0000256" key="2">
    <source>
        <dbReference type="ARBA" id="ARBA00022603"/>
    </source>
</evidence>
<comment type="catalytic activity">
    <reaction evidence="7">
        <text>guanosine(18) in tRNA + S-adenosyl-L-methionine = 2'-O-methylguanosine(18) in tRNA + S-adenosyl-L-homocysteine + H(+)</text>
        <dbReference type="Rhea" id="RHEA:20077"/>
        <dbReference type="Rhea" id="RHEA-COMP:10190"/>
        <dbReference type="Rhea" id="RHEA-COMP:10192"/>
        <dbReference type="ChEBI" id="CHEBI:15378"/>
        <dbReference type="ChEBI" id="CHEBI:57856"/>
        <dbReference type="ChEBI" id="CHEBI:59789"/>
        <dbReference type="ChEBI" id="CHEBI:74269"/>
        <dbReference type="ChEBI" id="CHEBI:74445"/>
        <dbReference type="EC" id="2.1.1.34"/>
    </reaction>
</comment>
<evidence type="ECO:0000256" key="3">
    <source>
        <dbReference type="ARBA" id="ARBA00022679"/>
    </source>
</evidence>
<feature type="domain" description="tRNA/rRNA methyltransferase SpoU type" evidence="8">
    <location>
        <begin position="33"/>
        <end position="176"/>
    </location>
</feature>
<accession>A0A1H2XPT4</accession>
<keyword evidence="6 7" id="KW-0694">RNA-binding</keyword>
<dbReference type="InterPro" id="IPR033671">
    <property type="entry name" value="TrmH"/>
</dbReference>
<keyword evidence="4 7" id="KW-0949">S-adenosyl-L-methionine</keyword>
<dbReference type="EMBL" id="FNNJ01000002">
    <property type="protein sequence ID" value="SDW94815.1"/>
    <property type="molecule type" value="Genomic_DNA"/>
</dbReference>
<organism evidence="9 10">
    <name type="scientific">Lutibacter oricola</name>
    <dbReference type="NCBI Taxonomy" id="762486"/>
    <lineage>
        <taxon>Bacteria</taxon>
        <taxon>Pseudomonadati</taxon>
        <taxon>Bacteroidota</taxon>
        <taxon>Flavobacteriia</taxon>
        <taxon>Flavobacteriales</taxon>
        <taxon>Flavobacteriaceae</taxon>
        <taxon>Lutibacter</taxon>
    </lineage>
</organism>
<comment type="similarity">
    <text evidence="7">Belongs to the class IV-like SAM-binding methyltransferase superfamily. RNA methyltransferase TrmH family.</text>
</comment>
<dbReference type="AlphaFoldDB" id="A0A1H2XPT4"/>
<dbReference type="STRING" id="762486.SAMN05444411_102530"/>
<dbReference type="EC" id="2.1.1.34" evidence="7"/>
<dbReference type="GO" id="GO:0141100">
    <property type="term" value="F:tRNA (guanine(18)-2'-O)-methyltransferase activity"/>
    <property type="evidence" value="ECO:0007669"/>
    <property type="project" value="UniProtKB-UniRule"/>
</dbReference>
<comment type="caution">
    <text evidence="7">Lacks conserved residue(s) required for the propagation of feature annotation.</text>
</comment>
<evidence type="ECO:0000259" key="8">
    <source>
        <dbReference type="Pfam" id="PF00588"/>
    </source>
</evidence>
<dbReference type="CDD" id="cd18092">
    <property type="entry name" value="SpoU-like_TrmH"/>
    <property type="match status" value="1"/>
</dbReference>
<keyword evidence="5 7" id="KW-0819">tRNA processing</keyword>
<dbReference type="GO" id="GO:0000049">
    <property type="term" value="F:tRNA binding"/>
    <property type="evidence" value="ECO:0007669"/>
    <property type="project" value="UniProtKB-UniRule"/>
</dbReference>
<name>A0A1H2XPT4_9FLAO</name>
<dbReference type="OrthoDB" id="9785673at2"/>
<gene>
    <name evidence="7" type="primary">trmH</name>
    <name evidence="9" type="ORF">SAMN05444411_102530</name>
</gene>
<protein>
    <recommendedName>
        <fullName evidence="7">tRNA (guanosine(18)-2'-O)-methyltransferase</fullName>
        <ecNumber evidence="7">2.1.1.34</ecNumber>
    </recommendedName>
    <alternativeName>
        <fullName evidence="7">tRNA [Gm18] methyltransferase</fullName>
    </alternativeName>
</protein>
<evidence type="ECO:0000256" key="6">
    <source>
        <dbReference type="ARBA" id="ARBA00022884"/>
    </source>
</evidence>
<feature type="binding site" evidence="7">
    <location>
        <position position="166"/>
    </location>
    <ligand>
        <name>S-adenosyl-L-methionine</name>
        <dbReference type="ChEBI" id="CHEBI:59789"/>
    </ligand>
</feature>
<comment type="function">
    <text evidence="7">Catalyzes the 2'-O methylation of guanosine at position 18 in tRNA.</text>
</comment>
<dbReference type="RefSeq" id="WP_090121755.1">
    <property type="nucleotide sequence ID" value="NZ_FNNJ01000002.1"/>
</dbReference>
<dbReference type="PANTHER" id="PTHR43453">
    <property type="entry name" value="RRNA METHYLASE-LIKE"/>
    <property type="match status" value="1"/>
</dbReference>
<feature type="binding site" evidence="7">
    <location>
        <position position="157"/>
    </location>
    <ligand>
        <name>S-adenosyl-L-methionine</name>
        <dbReference type="ChEBI" id="CHEBI:59789"/>
    </ligand>
</feature>
<dbReference type="InterPro" id="IPR029028">
    <property type="entry name" value="Alpha/beta_knot_MTases"/>
</dbReference>
<dbReference type="HAMAP" id="MF_02060">
    <property type="entry name" value="tRNA_methyltr_TrmH"/>
    <property type="match status" value="1"/>
</dbReference>
<keyword evidence="2 7" id="KW-0489">Methyltransferase</keyword>
<sequence length="227" mass="26581">MVDYKYSTYLEQFVTEKRRNLFRTVLNQRTNHFTVAIEDLFQPHNASAVVRTCDIFGIQEINVIENKYKFYASRHVAKGAQKWLDFNYYREKDTNNTKVCMDELRAKGYQIIATTPHNESCYLEDFDVTKKSAFFFGVEKEGLSKEVLDNADGYLKIPMAGFTESLNISVAAAIILQRFTEKLKATDVHWQLSDLEKDAKYIEWMEKTIKSIKKIKENYYNTIAIEK</sequence>
<keyword evidence="1 7" id="KW-0820">tRNA-binding</keyword>
<evidence type="ECO:0000256" key="7">
    <source>
        <dbReference type="HAMAP-Rule" id="MF_02060"/>
    </source>
</evidence>
<evidence type="ECO:0000256" key="4">
    <source>
        <dbReference type="ARBA" id="ARBA00022691"/>
    </source>
</evidence>
<dbReference type="InterPro" id="IPR001537">
    <property type="entry name" value="SpoU_MeTrfase"/>
</dbReference>
<evidence type="ECO:0000256" key="5">
    <source>
        <dbReference type="ARBA" id="ARBA00022694"/>
    </source>
</evidence>
<keyword evidence="10" id="KW-1185">Reference proteome</keyword>
<dbReference type="Pfam" id="PF00588">
    <property type="entry name" value="SpoU_methylase"/>
    <property type="match status" value="1"/>
</dbReference>
<dbReference type="PANTHER" id="PTHR43453:SF1">
    <property type="entry name" value="TRNA_RRNA METHYLTRANSFERASE SPOU TYPE DOMAIN-CONTAINING PROTEIN"/>
    <property type="match status" value="1"/>
</dbReference>
<dbReference type="Proteomes" id="UP000199595">
    <property type="component" value="Unassembled WGS sequence"/>
</dbReference>
<evidence type="ECO:0000313" key="10">
    <source>
        <dbReference type="Proteomes" id="UP000199595"/>
    </source>
</evidence>
<evidence type="ECO:0000313" key="9">
    <source>
        <dbReference type="EMBL" id="SDW94815.1"/>
    </source>
</evidence>
<evidence type="ECO:0000256" key="1">
    <source>
        <dbReference type="ARBA" id="ARBA00022555"/>
    </source>
</evidence>
<reference evidence="9 10" key="1">
    <citation type="submission" date="2016-10" db="EMBL/GenBank/DDBJ databases">
        <authorList>
            <person name="de Groot N.N."/>
        </authorList>
    </citation>
    <scope>NUCLEOTIDE SEQUENCE [LARGE SCALE GENOMIC DNA]</scope>
    <source>
        <strain evidence="9 10">DSM 24956</strain>
    </source>
</reference>
<dbReference type="GO" id="GO:0002938">
    <property type="term" value="P:tRNA guanine ribose methylation"/>
    <property type="evidence" value="ECO:0007669"/>
    <property type="project" value="UniProtKB-UniRule"/>
</dbReference>
<proteinExistence type="inferred from homology"/>
<feature type="binding site" evidence="7">
    <location>
        <position position="114"/>
    </location>
    <ligand>
        <name>S-adenosyl-L-methionine</name>
        <dbReference type="ChEBI" id="CHEBI:59789"/>
    </ligand>
</feature>
<dbReference type="Gene3D" id="3.40.1280.10">
    <property type="match status" value="1"/>
</dbReference>
<dbReference type="InterPro" id="IPR029026">
    <property type="entry name" value="tRNA_m1G_MTases_N"/>
</dbReference>
<dbReference type="SUPFAM" id="SSF75217">
    <property type="entry name" value="alpha/beta knot"/>
    <property type="match status" value="1"/>
</dbReference>